<gene>
    <name evidence="1" type="ORF">OVA965_LOCUS39301</name>
    <name evidence="2" type="ORF">TMI583_LOCUS40595</name>
</gene>
<proteinExistence type="predicted"/>
<sequence>SEAVPDPDYGSLCTQYDFKCKPEEKCLVVSSIVKPDYFYEKVELDKPMLQEKIPFQIICNGFVEMSPILIDQHNETDETNCPNE</sequence>
<feature type="non-terminal residue" evidence="2">
    <location>
        <position position="1"/>
    </location>
</feature>
<dbReference type="EMBL" id="CAJNOK010040442">
    <property type="protein sequence ID" value="CAF1551173.1"/>
    <property type="molecule type" value="Genomic_DNA"/>
</dbReference>
<reference evidence="2" key="1">
    <citation type="submission" date="2021-02" db="EMBL/GenBank/DDBJ databases">
        <authorList>
            <person name="Nowell W R."/>
        </authorList>
    </citation>
    <scope>NUCLEOTIDE SEQUENCE</scope>
</reference>
<comment type="caution">
    <text evidence="2">The sequence shown here is derived from an EMBL/GenBank/DDBJ whole genome shotgun (WGS) entry which is preliminary data.</text>
</comment>
<dbReference type="Proteomes" id="UP000677228">
    <property type="component" value="Unassembled WGS sequence"/>
</dbReference>
<dbReference type="AlphaFoldDB" id="A0A8S2UFI9"/>
<protein>
    <submittedName>
        <fullName evidence="2">Uncharacterized protein</fullName>
    </submittedName>
</protein>
<evidence type="ECO:0000313" key="3">
    <source>
        <dbReference type="Proteomes" id="UP000682733"/>
    </source>
</evidence>
<organism evidence="2 3">
    <name type="scientific">Didymodactylos carnosus</name>
    <dbReference type="NCBI Taxonomy" id="1234261"/>
    <lineage>
        <taxon>Eukaryota</taxon>
        <taxon>Metazoa</taxon>
        <taxon>Spiralia</taxon>
        <taxon>Gnathifera</taxon>
        <taxon>Rotifera</taxon>
        <taxon>Eurotatoria</taxon>
        <taxon>Bdelloidea</taxon>
        <taxon>Philodinida</taxon>
        <taxon>Philodinidae</taxon>
        <taxon>Didymodactylos</taxon>
    </lineage>
</organism>
<dbReference type="Proteomes" id="UP000682733">
    <property type="component" value="Unassembled WGS sequence"/>
</dbReference>
<dbReference type="EMBL" id="CAJOBA010062916">
    <property type="protein sequence ID" value="CAF4341421.1"/>
    <property type="molecule type" value="Genomic_DNA"/>
</dbReference>
<evidence type="ECO:0000313" key="2">
    <source>
        <dbReference type="EMBL" id="CAF4341421.1"/>
    </source>
</evidence>
<accession>A0A8S2UFI9</accession>
<evidence type="ECO:0000313" key="1">
    <source>
        <dbReference type="EMBL" id="CAF1551173.1"/>
    </source>
</evidence>
<name>A0A8S2UFI9_9BILA</name>